<dbReference type="Gene3D" id="3.40.50.2300">
    <property type="match status" value="1"/>
</dbReference>
<feature type="domain" description="Response regulatory" evidence="3">
    <location>
        <begin position="3"/>
        <end position="117"/>
    </location>
</feature>
<dbReference type="InterPro" id="IPR050595">
    <property type="entry name" value="Bact_response_regulator"/>
</dbReference>
<dbReference type="InterPro" id="IPR011006">
    <property type="entry name" value="CheY-like_superfamily"/>
</dbReference>
<keyword evidence="1 2" id="KW-0597">Phosphoprotein</keyword>
<dbReference type="Proteomes" id="UP000177026">
    <property type="component" value="Unassembled WGS sequence"/>
</dbReference>
<comment type="caution">
    <text evidence="4">The sequence shown here is derived from an EMBL/GenBank/DDBJ whole genome shotgun (WGS) entry which is preliminary data.</text>
</comment>
<dbReference type="PROSITE" id="PS50110">
    <property type="entry name" value="RESPONSE_REGULATORY"/>
    <property type="match status" value="1"/>
</dbReference>
<evidence type="ECO:0000313" key="5">
    <source>
        <dbReference type="Proteomes" id="UP000177026"/>
    </source>
</evidence>
<proteinExistence type="predicted"/>
<evidence type="ECO:0000313" key="4">
    <source>
        <dbReference type="EMBL" id="OGK22219.1"/>
    </source>
</evidence>
<name>A0A1F7GT01_9BACT</name>
<accession>A0A1F7GT01</accession>
<dbReference type="GO" id="GO:0000160">
    <property type="term" value="P:phosphorelay signal transduction system"/>
    <property type="evidence" value="ECO:0007669"/>
    <property type="project" value="InterPro"/>
</dbReference>
<dbReference type="SUPFAM" id="SSF52172">
    <property type="entry name" value="CheY-like"/>
    <property type="match status" value="1"/>
</dbReference>
<dbReference type="EMBL" id="MFZI01000003">
    <property type="protein sequence ID" value="OGK22219.1"/>
    <property type="molecule type" value="Genomic_DNA"/>
</dbReference>
<dbReference type="SMART" id="SM00448">
    <property type="entry name" value="REC"/>
    <property type="match status" value="1"/>
</dbReference>
<reference evidence="4 5" key="1">
    <citation type="journal article" date="2016" name="Nat. Commun.">
        <title>Thousands of microbial genomes shed light on interconnected biogeochemical processes in an aquifer system.</title>
        <authorList>
            <person name="Anantharaman K."/>
            <person name="Brown C.T."/>
            <person name="Hug L.A."/>
            <person name="Sharon I."/>
            <person name="Castelle C.J."/>
            <person name="Probst A.J."/>
            <person name="Thomas B.C."/>
            <person name="Singh A."/>
            <person name="Wilkins M.J."/>
            <person name="Karaoz U."/>
            <person name="Brodie E.L."/>
            <person name="Williams K.H."/>
            <person name="Hubbard S.S."/>
            <person name="Banfield J.F."/>
        </authorList>
    </citation>
    <scope>NUCLEOTIDE SEQUENCE [LARGE SCALE GENOMIC DNA]</scope>
</reference>
<dbReference type="PANTHER" id="PTHR44591">
    <property type="entry name" value="STRESS RESPONSE REGULATOR PROTEIN 1"/>
    <property type="match status" value="1"/>
</dbReference>
<protein>
    <recommendedName>
        <fullName evidence="3">Response regulatory domain-containing protein</fullName>
    </recommendedName>
</protein>
<dbReference type="Pfam" id="PF00072">
    <property type="entry name" value="Response_reg"/>
    <property type="match status" value="1"/>
</dbReference>
<feature type="modified residue" description="4-aspartylphosphate" evidence="2">
    <location>
        <position position="52"/>
    </location>
</feature>
<gene>
    <name evidence="4" type="ORF">A2866_06155</name>
</gene>
<dbReference type="AlphaFoldDB" id="A0A1F7GT01"/>
<evidence type="ECO:0000259" key="3">
    <source>
        <dbReference type="PROSITE" id="PS50110"/>
    </source>
</evidence>
<organism evidence="4 5">
    <name type="scientific">Candidatus Roizmanbacteria bacterium RIFCSPHIGHO2_01_FULL_39_8</name>
    <dbReference type="NCBI Taxonomy" id="1802033"/>
    <lineage>
        <taxon>Bacteria</taxon>
        <taxon>Candidatus Roizmaniibacteriota</taxon>
    </lineage>
</organism>
<dbReference type="PANTHER" id="PTHR44591:SF3">
    <property type="entry name" value="RESPONSE REGULATORY DOMAIN-CONTAINING PROTEIN"/>
    <property type="match status" value="1"/>
</dbReference>
<dbReference type="InterPro" id="IPR001789">
    <property type="entry name" value="Sig_transdc_resp-reg_receiver"/>
</dbReference>
<evidence type="ECO:0000256" key="2">
    <source>
        <dbReference type="PROSITE-ProRule" id="PRU00169"/>
    </source>
</evidence>
<sequence>MKKVLICDDDEGIVDVMKIILENKGYKVKVCANESLIFKIISKEKPDVLLLDLWMPHLSGEEITKRLKKNDATKSIKVIIISAHRFAAKIAKEIKADDYLLKPFDIYDLEKKVKKYAPLL</sequence>
<dbReference type="CDD" id="cd00156">
    <property type="entry name" value="REC"/>
    <property type="match status" value="1"/>
</dbReference>
<evidence type="ECO:0000256" key="1">
    <source>
        <dbReference type="ARBA" id="ARBA00022553"/>
    </source>
</evidence>